<dbReference type="Proteomes" id="UP000273143">
    <property type="component" value="Chromosome"/>
</dbReference>
<accession>A0A3Q9JJW3</accession>
<feature type="transmembrane region" description="Helical" evidence="1">
    <location>
        <begin position="21"/>
        <end position="38"/>
    </location>
</feature>
<proteinExistence type="predicted"/>
<evidence type="ECO:0000313" key="2">
    <source>
        <dbReference type="EMBL" id="AZS49416.1"/>
    </source>
</evidence>
<keyword evidence="1" id="KW-0812">Transmembrane</keyword>
<dbReference type="EMBL" id="CP029822">
    <property type="protein sequence ID" value="AZS49416.1"/>
    <property type="molecule type" value="Genomic_DNA"/>
</dbReference>
<organism evidence="2 3">
    <name type="scientific">Entomomonas moraniae</name>
    <dbReference type="NCBI Taxonomy" id="2213226"/>
    <lineage>
        <taxon>Bacteria</taxon>
        <taxon>Pseudomonadati</taxon>
        <taxon>Pseudomonadota</taxon>
        <taxon>Gammaproteobacteria</taxon>
        <taxon>Pseudomonadales</taxon>
        <taxon>Pseudomonadaceae</taxon>
        <taxon>Entomomonas</taxon>
    </lineage>
</organism>
<keyword evidence="3" id="KW-1185">Reference proteome</keyword>
<name>A0A3Q9JJW3_9GAMM</name>
<dbReference type="AlphaFoldDB" id="A0A3Q9JJW3"/>
<sequence>MNIDNNTPPPRRGARLATKRRVLTILIILLCSFVFVAWQERPSLTIYNMSTENLLYTIKINDKDSAVGSIPPNTQEKIDLPFIKGRNASVYFQAKAPSKIISAMTRTELLGGISFYIQPDLTISTTQTPPGFVTEQQDTDEVIVK</sequence>
<keyword evidence="1" id="KW-0472">Membrane</keyword>
<protein>
    <submittedName>
        <fullName evidence="2">Uncharacterized protein</fullName>
    </submittedName>
</protein>
<gene>
    <name evidence="2" type="ORF">DM558_00860</name>
</gene>
<evidence type="ECO:0000313" key="3">
    <source>
        <dbReference type="Proteomes" id="UP000273143"/>
    </source>
</evidence>
<dbReference type="RefSeq" id="WP_127161631.1">
    <property type="nucleotide sequence ID" value="NZ_CP029822.1"/>
</dbReference>
<dbReference type="KEGG" id="emo:DM558_00860"/>
<keyword evidence="1" id="KW-1133">Transmembrane helix</keyword>
<evidence type="ECO:0000256" key="1">
    <source>
        <dbReference type="SAM" id="Phobius"/>
    </source>
</evidence>
<reference evidence="3" key="1">
    <citation type="submission" date="2018-06" db="EMBL/GenBank/DDBJ databases">
        <title>Complete genome of Pseudomonas insecticola strain QZS01.</title>
        <authorList>
            <person name="Wang J."/>
            <person name="Su Q."/>
        </authorList>
    </citation>
    <scope>NUCLEOTIDE SEQUENCE [LARGE SCALE GENOMIC DNA]</scope>
    <source>
        <strain evidence="3">QZS01</strain>
    </source>
</reference>